<reference evidence="14" key="1">
    <citation type="submission" date="2020-06" db="EMBL/GenBank/DDBJ databases">
        <title>Draft genome of Bugula neritina, a colonial animal packing powerful symbionts and potential medicines.</title>
        <authorList>
            <person name="Rayko M."/>
        </authorList>
    </citation>
    <scope>NUCLEOTIDE SEQUENCE [LARGE SCALE GENOMIC DNA]</scope>
    <source>
        <strain evidence="14">Kwan_BN1</strain>
    </source>
</reference>
<evidence type="ECO:0000256" key="8">
    <source>
        <dbReference type="ARBA" id="ARBA00022842"/>
    </source>
</evidence>
<proteinExistence type="inferred from homology"/>
<dbReference type="GO" id="GO:0004662">
    <property type="term" value="F:CAAX-protein geranylgeranyltransferase activity"/>
    <property type="evidence" value="ECO:0007669"/>
    <property type="project" value="UniProtKB-EC"/>
</dbReference>
<dbReference type="PANTHER" id="PTHR11129:SF1">
    <property type="entry name" value="PROTEIN FARNESYLTRANSFERASE_GERANYLGERANYLTRANSFERASE TYPE-1 SUBUNIT ALPHA"/>
    <property type="match status" value="1"/>
</dbReference>
<keyword evidence="15" id="KW-1185">Reference proteome</keyword>
<dbReference type="EC" id="2.5.1.58" evidence="4"/>
<evidence type="ECO:0000256" key="10">
    <source>
        <dbReference type="ARBA" id="ARBA00041392"/>
    </source>
</evidence>
<evidence type="ECO:0000256" key="11">
    <source>
        <dbReference type="ARBA" id="ARBA00042436"/>
    </source>
</evidence>
<comment type="similarity">
    <text evidence="2">Belongs to the protein prenyltransferase subunit alpha family.</text>
</comment>
<evidence type="ECO:0000256" key="1">
    <source>
        <dbReference type="ARBA" id="ARBA00001946"/>
    </source>
</evidence>
<evidence type="ECO:0000256" key="5">
    <source>
        <dbReference type="ARBA" id="ARBA00022602"/>
    </source>
</evidence>
<dbReference type="PROSITE" id="PS51147">
    <property type="entry name" value="PFTA"/>
    <property type="match status" value="4"/>
</dbReference>
<evidence type="ECO:0000256" key="9">
    <source>
        <dbReference type="ARBA" id="ARBA00040965"/>
    </source>
</evidence>
<dbReference type="Gene3D" id="1.25.40.120">
    <property type="entry name" value="Protein prenylyltransferase"/>
    <property type="match status" value="1"/>
</dbReference>
<evidence type="ECO:0000313" key="15">
    <source>
        <dbReference type="Proteomes" id="UP000593567"/>
    </source>
</evidence>
<dbReference type="SUPFAM" id="SSF48439">
    <property type="entry name" value="Protein prenylyltransferase"/>
    <property type="match status" value="1"/>
</dbReference>
<keyword evidence="6" id="KW-0808">Transferase</keyword>
<evidence type="ECO:0000256" key="13">
    <source>
        <dbReference type="ARBA" id="ARBA00043219"/>
    </source>
</evidence>
<evidence type="ECO:0000256" key="12">
    <source>
        <dbReference type="ARBA" id="ARBA00043086"/>
    </source>
</evidence>
<dbReference type="EMBL" id="VXIV02003153">
    <property type="protein sequence ID" value="KAF6020674.1"/>
    <property type="molecule type" value="Genomic_DNA"/>
</dbReference>
<evidence type="ECO:0000256" key="6">
    <source>
        <dbReference type="ARBA" id="ARBA00022679"/>
    </source>
</evidence>
<dbReference type="GO" id="GO:0005953">
    <property type="term" value="C:CAAX-protein geranylgeranyltransferase complex"/>
    <property type="evidence" value="ECO:0007669"/>
    <property type="project" value="TreeGrafter"/>
</dbReference>
<keyword evidence="8" id="KW-0460">Magnesium</keyword>
<keyword evidence="5" id="KW-0637">Prenyltransferase</keyword>
<dbReference type="OrthoDB" id="272289at2759"/>
<evidence type="ECO:0000256" key="7">
    <source>
        <dbReference type="ARBA" id="ARBA00022737"/>
    </source>
</evidence>
<evidence type="ECO:0000313" key="14">
    <source>
        <dbReference type="EMBL" id="KAF6020674.1"/>
    </source>
</evidence>
<protein>
    <recommendedName>
        <fullName evidence="9">Protein farnesyltransferase/geranylgeranyltransferase type-1 subunit alpha</fullName>
        <ecNumber evidence="4">2.5.1.58</ecNumber>
        <ecNumber evidence="3">2.5.1.59</ecNumber>
    </recommendedName>
    <alternativeName>
        <fullName evidence="12">CAAX farnesyltransferase subunit alpha</fullName>
    </alternativeName>
    <alternativeName>
        <fullName evidence="11">FTase-alpha</fullName>
    </alternativeName>
    <alternativeName>
        <fullName evidence="10">Ras proteins prenyltransferase subunit alpha</fullName>
    </alternativeName>
    <alternativeName>
        <fullName evidence="13">Type I protein geranyl-geranyltransferase subunit alpha</fullName>
    </alternativeName>
</protein>
<dbReference type="Pfam" id="PF01239">
    <property type="entry name" value="PPTA"/>
    <property type="match status" value="5"/>
</dbReference>
<dbReference type="InterPro" id="IPR002088">
    <property type="entry name" value="Prenyl_trans_a"/>
</dbReference>
<dbReference type="PANTHER" id="PTHR11129">
    <property type="entry name" value="PROTEIN FARNESYLTRANSFERASE ALPHA SUBUNIT/RAB GERANYLGERANYL TRANSFERASE ALPHA SUBUNIT"/>
    <property type="match status" value="1"/>
</dbReference>
<evidence type="ECO:0000256" key="2">
    <source>
        <dbReference type="ARBA" id="ARBA00006734"/>
    </source>
</evidence>
<dbReference type="AlphaFoldDB" id="A0A7J7J4M5"/>
<organism evidence="14 15">
    <name type="scientific">Bugula neritina</name>
    <name type="common">Brown bryozoan</name>
    <name type="synonym">Sertularia neritina</name>
    <dbReference type="NCBI Taxonomy" id="10212"/>
    <lineage>
        <taxon>Eukaryota</taxon>
        <taxon>Metazoa</taxon>
        <taxon>Spiralia</taxon>
        <taxon>Lophotrochozoa</taxon>
        <taxon>Bryozoa</taxon>
        <taxon>Gymnolaemata</taxon>
        <taxon>Cheilostomatida</taxon>
        <taxon>Flustrina</taxon>
        <taxon>Buguloidea</taxon>
        <taxon>Bugulidae</taxon>
        <taxon>Bugula</taxon>
    </lineage>
</organism>
<keyword evidence="7" id="KW-0677">Repeat</keyword>
<comment type="cofactor">
    <cofactor evidence="1">
        <name>Mg(2+)</name>
        <dbReference type="ChEBI" id="CHEBI:18420"/>
    </cofactor>
</comment>
<evidence type="ECO:0000256" key="4">
    <source>
        <dbReference type="ARBA" id="ARBA00012702"/>
    </source>
</evidence>
<dbReference type="GO" id="GO:0005965">
    <property type="term" value="C:protein farnesyltransferase complex"/>
    <property type="evidence" value="ECO:0007669"/>
    <property type="project" value="TreeGrafter"/>
</dbReference>
<dbReference type="Proteomes" id="UP000593567">
    <property type="component" value="Unassembled WGS sequence"/>
</dbReference>
<sequence length="321" mass="37677">MAESSSDSEPEDYILYRDRDEWNDVVPVEQDDGPSSIVSIAYSEQFKDVYDYFRAILRTGEKSRRVLALTFDAIRMNPANYTVWHYRRLVLKELDADLNAELDYITKTIKSHPKNYQVWYHRQVIVKWLADPSQELQFTAFILSKDSKNYHAWQHRQWVIQHFSLWEGELAYVDKLIQDDIRNNSAWNQRYFVVANTTEFSTEVISQEIKYTIGVISKAKNNESPWNYLRGVVSFNSYADNPSVLEYCNSLYESKCRSPHLLSMLVDICEESLKLNQSSDQINLDKALKYCAELAMEYDTIRCAYWTFVGDNLEAKYRSAS</sequence>
<evidence type="ECO:0000256" key="3">
    <source>
        <dbReference type="ARBA" id="ARBA00012700"/>
    </source>
</evidence>
<comment type="caution">
    <text evidence="14">The sequence shown here is derived from an EMBL/GenBank/DDBJ whole genome shotgun (WGS) entry which is preliminary data.</text>
</comment>
<name>A0A7J7J4M5_BUGNE</name>
<dbReference type="GO" id="GO:0004660">
    <property type="term" value="F:protein farnesyltransferase activity"/>
    <property type="evidence" value="ECO:0007669"/>
    <property type="project" value="UniProtKB-EC"/>
</dbReference>
<dbReference type="EC" id="2.5.1.59" evidence="3"/>
<gene>
    <name evidence="14" type="ORF">EB796_021014</name>
</gene>
<accession>A0A7J7J4M5</accession>